<evidence type="ECO:0000313" key="5">
    <source>
        <dbReference type="EMBL" id="KAF2751819.1"/>
    </source>
</evidence>
<evidence type="ECO:0000256" key="1">
    <source>
        <dbReference type="ARBA" id="ARBA00022679"/>
    </source>
</evidence>
<name>A0A6A6VPM4_9PLEO</name>
<dbReference type="PROSITE" id="PS51186">
    <property type="entry name" value="GNAT"/>
    <property type="match status" value="1"/>
</dbReference>
<reference evidence="5" key="1">
    <citation type="journal article" date="2020" name="Stud. Mycol.">
        <title>101 Dothideomycetes genomes: a test case for predicting lifestyles and emergence of pathogens.</title>
        <authorList>
            <person name="Haridas S."/>
            <person name="Albert R."/>
            <person name="Binder M."/>
            <person name="Bloem J."/>
            <person name="Labutti K."/>
            <person name="Salamov A."/>
            <person name="Andreopoulos B."/>
            <person name="Baker S."/>
            <person name="Barry K."/>
            <person name="Bills G."/>
            <person name="Bluhm B."/>
            <person name="Cannon C."/>
            <person name="Castanera R."/>
            <person name="Culley D."/>
            <person name="Daum C."/>
            <person name="Ezra D."/>
            <person name="Gonzalez J."/>
            <person name="Henrissat B."/>
            <person name="Kuo A."/>
            <person name="Liang C."/>
            <person name="Lipzen A."/>
            <person name="Lutzoni F."/>
            <person name="Magnuson J."/>
            <person name="Mondo S."/>
            <person name="Nolan M."/>
            <person name="Ohm R."/>
            <person name="Pangilinan J."/>
            <person name="Park H.-J."/>
            <person name="Ramirez L."/>
            <person name="Alfaro M."/>
            <person name="Sun H."/>
            <person name="Tritt A."/>
            <person name="Yoshinaga Y."/>
            <person name="Zwiers L.-H."/>
            <person name="Turgeon B."/>
            <person name="Goodwin S."/>
            <person name="Spatafora J."/>
            <person name="Crous P."/>
            <person name="Grigoriev I."/>
        </authorList>
    </citation>
    <scope>NUCLEOTIDE SEQUENCE</scope>
    <source>
        <strain evidence="5">CBS 119925</strain>
    </source>
</reference>
<dbReference type="InterPro" id="IPR051531">
    <property type="entry name" value="N-acetyltransferase"/>
</dbReference>
<dbReference type="EMBL" id="MU006561">
    <property type="protein sequence ID" value="KAF2751819.1"/>
    <property type="molecule type" value="Genomic_DNA"/>
</dbReference>
<dbReference type="OrthoDB" id="630895at2759"/>
<comment type="similarity">
    <text evidence="3">Belongs to the acetyltransferase family. RimJ subfamily.</text>
</comment>
<organism evidence="5 6">
    <name type="scientific">Sporormia fimetaria CBS 119925</name>
    <dbReference type="NCBI Taxonomy" id="1340428"/>
    <lineage>
        <taxon>Eukaryota</taxon>
        <taxon>Fungi</taxon>
        <taxon>Dikarya</taxon>
        <taxon>Ascomycota</taxon>
        <taxon>Pezizomycotina</taxon>
        <taxon>Dothideomycetes</taxon>
        <taxon>Pleosporomycetidae</taxon>
        <taxon>Pleosporales</taxon>
        <taxon>Sporormiaceae</taxon>
        <taxon>Sporormia</taxon>
    </lineage>
</organism>
<dbReference type="InterPro" id="IPR016181">
    <property type="entry name" value="Acyl_CoA_acyltransferase"/>
</dbReference>
<proteinExistence type="inferred from homology"/>
<sequence length="190" mass="21652">PPPPPILTATRLQIRPMHPQDAPSMAVAAAPYNITQYMTNRFAHPYTLTHAETFIKEVLTQNLPSYDIVLPSAPDIVIGGIGLKPGSDVFAHTAELGYWISEDYWGRGLMTEAVRAFTSWVFMHRAERRLCAGVFDANEGSQMCLRRCGYIEEGRFRGHVEKRGVVMDLVWFGLLKSEWEDQQREREKEK</sequence>
<dbReference type="GO" id="GO:0016747">
    <property type="term" value="F:acyltransferase activity, transferring groups other than amino-acyl groups"/>
    <property type="evidence" value="ECO:0007669"/>
    <property type="project" value="InterPro"/>
</dbReference>
<dbReference type="InterPro" id="IPR000182">
    <property type="entry name" value="GNAT_dom"/>
</dbReference>
<keyword evidence="1" id="KW-0808">Transferase</keyword>
<dbReference type="AlphaFoldDB" id="A0A6A6VPM4"/>
<dbReference type="PANTHER" id="PTHR43792">
    <property type="entry name" value="GNAT FAMILY, PUTATIVE (AFU_ORTHOLOGUE AFUA_3G00765)-RELATED-RELATED"/>
    <property type="match status" value="1"/>
</dbReference>
<dbReference type="Proteomes" id="UP000799440">
    <property type="component" value="Unassembled WGS sequence"/>
</dbReference>
<feature type="domain" description="N-acetyltransferase" evidence="4">
    <location>
        <begin position="12"/>
        <end position="172"/>
    </location>
</feature>
<dbReference type="PANTHER" id="PTHR43792:SF8">
    <property type="entry name" value="[RIBOSOMAL PROTEIN US5]-ALANINE N-ACETYLTRANSFERASE"/>
    <property type="match status" value="1"/>
</dbReference>
<accession>A0A6A6VPM4</accession>
<gene>
    <name evidence="5" type="ORF">M011DRAFT_393718</name>
</gene>
<feature type="non-terminal residue" evidence="5">
    <location>
        <position position="1"/>
    </location>
</feature>
<dbReference type="Gene3D" id="3.40.630.30">
    <property type="match status" value="1"/>
</dbReference>
<keyword evidence="6" id="KW-1185">Reference proteome</keyword>
<dbReference type="SUPFAM" id="SSF55729">
    <property type="entry name" value="Acyl-CoA N-acyltransferases (Nat)"/>
    <property type="match status" value="1"/>
</dbReference>
<evidence type="ECO:0000256" key="2">
    <source>
        <dbReference type="ARBA" id="ARBA00023315"/>
    </source>
</evidence>
<dbReference type="Pfam" id="PF13302">
    <property type="entry name" value="Acetyltransf_3"/>
    <property type="match status" value="1"/>
</dbReference>
<evidence type="ECO:0000256" key="3">
    <source>
        <dbReference type="ARBA" id="ARBA00038502"/>
    </source>
</evidence>
<evidence type="ECO:0000259" key="4">
    <source>
        <dbReference type="PROSITE" id="PS51186"/>
    </source>
</evidence>
<keyword evidence="2" id="KW-0012">Acyltransferase</keyword>
<protein>
    <submittedName>
        <fullName evidence="5">Acyl-CoA N-acyltransferase</fullName>
    </submittedName>
</protein>
<evidence type="ECO:0000313" key="6">
    <source>
        <dbReference type="Proteomes" id="UP000799440"/>
    </source>
</evidence>